<comment type="caution">
    <text evidence="1">The sequence shown here is derived from an EMBL/GenBank/DDBJ whole genome shotgun (WGS) entry which is preliminary data.</text>
</comment>
<dbReference type="EMBL" id="RGET01000019">
    <property type="protein sequence ID" value="NBN87855.1"/>
    <property type="molecule type" value="Genomic_DNA"/>
</dbReference>
<proteinExistence type="predicted"/>
<dbReference type="Proteomes" id="UP000713222">
    <property type="component" value="Unassembled WGS sequence"/>
</dbReference>
<evidence type="ECO:0000313" key="1">
    <source>
        <dbReference type="EMBL" id="NBN87855.1"/>
    </source>
</evidence>
<name>A0A964XRI4_9PROT</name>
<gene>
    <name evidence="1" type="ORF">EBV32_02035</name>
</gene>
<dbReference type="AlphaFoldDB" id="A0A964XRI4"/>
<evidence type="ECO:0000313" key="2">
    <source>
        <dbReference type="Proteomes" id="UP000713222"/>
    </source>
</evidence>
<accession>A0A964XRI4</accession>
<protein>
    <submittedName>
        <fullName evidence="1">Uncharacterized protein</fullName>
    </submittedName>
</protein>
<reference evidence="1" key="1">
    <citation type="submission" date="2018-10" db="EMBL/GenBank/DDBJ databases">
        <title>Iterative Subtractive Binning of Freshwater Chronoseries Metagenomes Recovers Nearly Complete Genomes from over Four Hundred Novel Species.</title>
        <authorList>
            <person name="Rodriguez-R L.M."/>
            <person name="Tsementzi D."/>
            <person name="Luo C."/>
            <person name="Konstantinidis K.T."/>
        </authorList>
    </citation>
    <scope>NUCLEOTIDE SEQUENCE</scope>
    <source>
        <strain evidence="1">WB7_6_001</strain>
    </source>
</reference>
<feature type="non-terminal residue" evidence="1">
    <location>
        <position position="1"/>
    </location>
</feature>
<organism evidence="1 2">
    <name type="scientific">Candidatus Fonsibacter lacus</name>
    <dbReference type="NCBI Taxonomy" id="2576439"/>
    <lineage>
        <taxon>Bacteria</taxon>
        <taxon>Pseudomonadati</taxon>
        <taxon>Pseudomonadota</taxon>
        <taxon>Alphaproteobacteria</taxon>
        <taxon>Candidatus Pelagibacterales</taxon>
        <taxon>Candidatus Pelagibacterales incertae sedis</taxon>
        <taxon>Candidatus Fonsibacter</taxon>
    </lineage>
</organism>
<sequence>IPNGNYSYISLMEYLNQILAGKIKVEYLKHRNAYKFTNLISTTYDLYLMPQNANKFLGVYSDITLASYTNISYEGSYINLTNYSHIIIKSNLLDFEDNTQDNIEMSGLRSSSILFMIDKQDIPPFQLISYRNFDKSDNYSYNITNKQINIIDLHLYNEKGETLMETDDYFLTLKITIFNKENNDVSIPYLDDIRFLLMSMMFNNKKKSYNRIE</sequence>